<evidence type="ECO:0000313" key="3">
    <source>
        <dbReference type="Proteomes" id="UP000538666"/>
    </source>
</evidence>
<proteinExistence type="predicted"/>
<protein>
    <submittedName>
        <fullName evidence="2">Uncharacterized protein</fullName>
    </submittedName>
</protein>
<keyword evidence="3" id="KW-1185">Reference proteome</keyword>
<accession>A0A841JZP3</accession>
<organism evidence="2 3">
    <name type="scientific">Silvibacterium bohemicum</name>
    <dbReference type="NCBI Taxonomy" id="1577686"/>
    <lineage>
        <taxon>Bacteria</taxon>
        <taxon>Pseudomonadati</taxon>
        <taxon>Acidobacteriota</taxon>
        <taxon>Terriglobia</taxon>
        <taxon>Terriglobales</taxon>
        <taxon>Acidobacteriaceae</taxon>
        <taxon>Silvibacterium</taxon>
    </lineage>
</organism>
<feature type="region of interest" description="Disordered" evidence="1">
    <location>
        <begin position="33"/>
        <end position="52"/>
    </location>
</feature>
<dbReference type="EMBL" id="JACHEK010000010">
    <property type="protein sequence ID" value="MBB6146620.1"/>
    <property type="molecule type" value="Genomic_DNA"/>
</dbReference>
<name>A0A841JZP3_9BACT</name>
<evidence type="ECO:0000256" key="1">
    <source>
        <dbReference type="SAM" id="MobiDB-lite"/>
    </source>
</evidence>
<evidence type="ECO:0000313" key="2">
    <source>
        <dbReference type="EMBL" id="MBB6146620.1"/>
    </source>
</evidence>
<dbReference type="RefSeq" id="WP_156186016.1">
    <property type="nucleotide sequence ID" value="NZ_JACHEK010000010.1"/>
</dbReference>
<feature type="compositionally biased region" description="Basic and acidic residues" evidence="1">
    <location>
        <begin position="42"/>
        <end position="52"/>
    </location>
</feature>
<gene>
    <name evidence="2" type="ORF">HNQ77_004599</name>
</gene>
<dbReference type="AlphaFoldDB" id="A0A841JZP3"/>
<comment type="caution">
    <text evidence="2">The sequence shown here is derived from an EMBL/GenBank/DDBJ whole genome shotgun (WGS) entry which is preliminary data.</text>
</comment>
<reference evidence="2 3" key="1">
    <citation type="submission" date="2020-08" db="EMBL/GenBank/DDBJ databases">
        <title>Genomic Encyclopedia of Type Strains, Phase IV (KMG-IV): sequencing the most valuable type-strain genomes for metagenomic binning, comparative biology and taxonomic classification.</title>
        <authorList>
            <person name="Goeker M."/>
        </authorList>
    </citation>
    <scope>NUCLEOTIDE SEQUENCE [LARGE SCALE GENOMIC DNA]</scope>
    <source>
        <strain evidence="2 3">DSM 103733</strain>
    </source>
</reference>
<dbReference type="Proteomes" id="UP000538666">
    <property type="component" value="Unassembled WGS sequence"/>
</dbReference>
<sequence>MRVLYVVFVLSVGALVWAVISVRRHIRNHDLQPADPLKLKGSKTEEPAKNAE</sequence>